<keyword evidence="3" id="KW-1185">Reference proteome</keyword>
<evidence type="ECO:0000313" key="3">
    <source>
        <dbReference type="Proteomes" id="UP000296049"/>
    </source>
</evidence>
<dbReference type="Proteomes" id="UP000296049">
    <property type="component" value="Unassembled WGS sequence"/>
</dbReference>
<proteinExistence type="predicted"/>
<organism evidence="2 3">
    <name type="scientific">Anas platyrhynchos</name>
    <name type="common">Mallard</name>
    <name type="synonym">Anas boschas</name>
    <dbReference type="NCBI Taxonomy" id="8839"/>
    <lineage>
        <taxon>Eukaryota</taxon>
        <taxon>Metazoa</taxon>
        <taxon>Chordata</taxon>
        <taxon>Craniata</taxon>
        <taxon>Vertebrata</taxon>
        <taxon>Euteleostomi</taxon>
        <taxon>Archelosauria</taxon>
        <taxon>Archosauria</taxon>
        <taxon>Dinosauria</taxon>
        <taxon>Saurischia</taxon>
        <taxon>Theropoda</taxon>
        <taxon>Coelurosauria</taxon>
        <taxon>Aves</taxon>
        <taxon>Neognathae</taxon>
        <taxon>Galloanserae</taxon>
        <taxon>Anseriformes</taxon>
        <taxon>Anatidae</taxon>
        <taxon>Anatinae</taxon>
        <taxon>Anas</taxon>
    </lineage>
</organism>
<sequence>MFYILRCKVATRHDLVITHKSELLKSNQEVRIQLVESVSKFLNMQWTVLLCLLVTYFSYVVKSFLCHYGTGYRKVSLKTLAPELEAVWLTTKVVDEEKLDGIIYFHCESPMNSFYKWALENVVARDGLRELTCKRLQIYDLFFDSPIMSATIHWEKDGSDSLCGAEQMSALVCRRALEELDCMQRYKFYEQQKLDLQADIPSMEKSKKSFC</sequence>
<protein>
    <submittedName>
        <fullName evidence="2">Uncharacterized protein</fullName>
    </submittedName>
</protein>
<feature type="transmembrane region" description="Helical" evidence="1">
    <location>
        <begin position="44"/>
        <end position="65"/>
    </location>
</feature>
<reference evidence="3" key="1">
    <citation type="journal article" date="2013" name="Nat. Genet.">
        <title>The duck genome and transcriptome provide insight into an avian influenza virus reservoir species.</title>
        <authorList>
            <person name="Huang Y."/>
            <person name="Li Y."/>
            <person name="Burt D.W."/>
            <person name="Chen H."/>
            <person name="Zhang Y."/>
            <person name="Qian W."/>
            <person name="Kim H."/>
            <person name="Gan S."/>
            <person name="Zhao Y."/>
            <person name="Li J."/>
            <person name="Yi K."/>
            <person name="Feng H."/>
            <person name="Zhu P."/>
            <person name="Li B."/>
            <person name="Liu Q."/>
            <person name="Fairley S."/>
            <person name="Magor K.E."/>
            <person name="Du Z."/>
            <person name="Hu X."/>
            <person name="Goodman L."/>
            <person name="Tafer H."/>
            <person name="Vignal A."/>
            <person name="Lee T."/>
            <person name="Kim K.W."/>
            <person name="Sheng Z."/>
            <person name="An Y."/>
            <person name="Searle S."/>
            <person name="Herrero J."/>
            <person name="Groenen M.A."/>
            <person name="Crooijmans R.P."/>
            <person name="Faraut T."/>
            <person name="Cai Q."/>
            <person name="Webster R.G."/>
            <person name="Aldridge J.R."/>
            <person name="Warren W.C."/>
            <person name="Bartschat S."/>
            <person name="Kehr S."/>
            <person name="Marz M."/>
            <person name="Stadler P.F."/>
            <person name="Smith J."/>
            <person name="Kraus R.H."/>
            <person name="Zhao Y."/>
            <person name="Ren L."/>
            <person name="Fei J."/>
            <person name="Morisson M."/>
            <person name="Kaiser P."/>
            <person name="Griffin D.K."/>
            <person name="Rao M."/>
            <person name="Pitel F."/>
            <person name="Wang J."/>
            <person name="Li N."/>
        </authorList>
    </citation>
    <scope>NUCLEOTIDE SEQUENCE [LARGE SCALE GENOMIC DNA]</scope>
</reference>
<evidence type="ECO:0000313" key="2">
    <source>
        <dbReference type="EMBL" id="EOB04867.1"/>
    </source>
</evidence>
<evidence type="ECO:0000256" key="1">
    <source>
        <dbReference type="SAM" id="Phobius"/>
    </source>
</evidence>
<dbReference type="AlphaFoldDB" id="R0K557"/>
<accession>R0K557</accession>
<keyword evidence="1" id="KW-0812">Transmembrane</keyword>
<keyword evidence="1" id="KW-0472">Membrane</keyword>
<keyword evidence="1" id="KW-1133">Transmembrane helix</keyword>
<name>R0K557_ANAPL</name>
<dbReference type="EMBL" id="KB742739">
    <property type="protein sequence ID" value="EOB04867.1"/>
    <property type="molecule type" value="Genomic_DNA"/>
</dbReference>
<gene>
    <name evidence="2" type="ORF">Anapl_14036</name>
</gene>